<sequence>MLKLKANGTSQSKVITRKLWKKLNRLCVRWVGKMSVMDVLFMKMVAHLVSGFTTLMSANLKPTGKSLRKREEIMIKLVFAYSPTKTVDGTDQNAFGLGDGLPWGRVKKDLQNFKSRTEGTIMIMGAKTFQSLPTLLPGRSHIVVCDLARDYPETKDGDFADFYISWAEYVTFISGGEIQVSSPNAFFEPMLGQDSKVSVIGGPALLYAALPYADEVVVSRIEKCHRVNSTVQLEENFLHEIRQREMLETHWYKIDELTTLTETVYK</sequence>
<dbReference type="PROSITE" id="PS51330">
    <property type="entry name" value="DHFR_2"/>
    <property type="match status" value="1"/>
</dbReference>
<evidence type="ECO:0000256" key="1">
    <source>
        <dbReference type="ARBA" id="ARBA00012856"/>
    </source>
</evidence>
<dbReference type="PRINTS" id="PR00070">
    <property type="entry name" value="DHFR"/>
</dbReference>
<protein>
    <recommendedName>
        <fullName evidence="1">dihydrofolate reductase</fullName>
        <ecNumber evidence="1">1.5.1.3</ecNumber>
    </recommendedName>
</protein>
<name>D7RMN5_9CAUD</name>
<feature type="domain" description="DHFR" evidence="5">
    <location>
        <begin position="74"/>
        <end position="266"/>
    </location>
</feature>
<gene>
    <name evidence="6" type="primary">frd</name>
</gene>
<dbReference type="InterPro" id="IPR017925">
    <property type="entry name" value="DHFR_CS"/>
</dbReference>
<evidence type="ECO:0000256" key="2">
    <source>
        <dbReference type="ARBA" id="ARBA00022857"/>
    </source>
</evidence>
<dbReference type="SUPFAM" id="SSF53597">
    <property type="entry name" value="Dihydrofolate reductase-like"/>
    <property type="match status" value="1"/>
</dbReference>
<organism evidence="6 7">
    <name type="scientific">Escherichia phage IME08</name>
    <dbReference type="NCBI Taxonomy" id="698728"/>
    <lineage>
        <taxon>Viruses</taxon>
        <taxon>Duplodnaviria</taxon>
        <taxon>Heunggongvirae</taxon>
        <taxon>Uroviricota</taxon>
        <taxon>Caudoviricetes</taxon>
        <taxon>Pantevenvirales</taxon>
        <taxon>Straboviridae</taxon>
        <taxon>Tevenvirinae</taxon>
        <taxon>Dhakavirus</taxon>
        <taxon>Dhakavirus ime08</taxon>
    </lineage>
</organism>
<reference evidence="6 7" key="2">
    <citation type="journal article" date="2011" name="Virol. J.">
        <title>Sequence characteristics of T4-like bacteriophage IME08 benome termini revealed by high throughput sequencing.</title>
        <authorList>
            <person name="Jiang X."/>
            <person name="Jiang H."/>
            <person name="Li C."/>
            <person name="Wang S."/>
            <person name="Mi Z."/>
            <person name="An X."/>
            <person name="Chen J."/>
            <person name="Tong Y."/>
        </authorList>
    </citation>
    <scope>NUCLEOTIDE SEQUENCE [LARGE SCALE GENOMIC DNA]</scope>
</reference>
<dbReference type="Pfam" id="PF00186">
    <property type="entry name" value="DHFR_1"/>
    <property type="match status" value="1"/>
</dbReference>
<dbReference type="CDD" id="cd00209">
    <property type="entry name" value="DHFR"/>
    <property type="match status" value="1"/>
</dbReference>
<accession>D7RMN5</accession>
<dbReference type="GO" id="GO:0046654">
    <property type="term" value="P:tetrahydrofolate biosynthetic process"/>
    <property type="evidence" value="ECO:0007669"/>
    <property type="project" value="InterPro"/>
</dbReference>
<dbReference type="RefSeq" id="YP_003734372.1">
    <property type="nucleotide sequence ID" value="NC_014260.1"/>
</dbReference>
<dbReference type="GO" id="GO:0004146">
    <property type="term" value="F:dihydrofolate reductase activity"/>
    <property type="evidence" value="ECO:0007669"/>
    <property type="project" value="UniProtKB-EC"/>
</dbReference>
<dbReference type="Gene3D" id="3.40.430.10">
    <property type="entry name" value="Dihydrofolate Reductase, subunit A"/>
    <property type="match status" value="1"/>
</dbReference>
<evidence type="ECO:0000259" key="5">
    <source>
        <dbReference type="PROSITE" id="PS51330"/>
    </source>
</evidence>
<keyword evidence="7" id="KW-1185">Reference proteome</keyword>
<comment type="similarity">
    <text evidence="4">Belongs to the dihydrofolate reductase family.</text>
</comment>
<dbReference type="KEGG" id="vg:9384522"/>
<dbReference type="InterPro" id="IPR001796">
    <property type="entry name" value="DHFR_dom"/>
</dbReference>
<keyword evidence="3" id="KW-0560">Oxidoreductase</keyword>
<keyword evidence="2" id="KW-0521">NADP</keyword>
<dbReference type="Proteomes" id="UP000201129">
    <property type="component" value="Segment"/>
</dbReference>
<proteinExistence type="inferred from homology"/>
<dbReference type="OrthoDB" id="9577at10239"/>
<evidence type="ECO:0000256" key="3">
    <source>
        <dbReference type="ARBA" id="ARBA00023002"/>
    </source>
</evidence>
<evidence type="ECO:0000313" key="6">
    <source>
        <dbReference type="EMBL" id="ADI55551.1"/>
    </source>
</evidence>
<evidence type="ECO:0000256" key="4">
    <source>
        <dbReference type="RuleBase" id="RU004474"/>
    </source>
</evidence>
<evidence type="ECO:0000313" key="7">
    <source>
        <dbReference type="Proteomes" id="UP000201129"/>
    </source>
</evidence>
<reference evidence="6 7" key="1">
    <citation type="journal article" date="2011" name="Arch. Virol.">
        <title>The complete genome sequence of a novel T4-like bacteriophage, IME08.</title>
        <authorList>
            <person name="Jiang H."/>
            <person name="Jiang X."/>
            <person name="Wang S."/>
            <person name="Li C."/>
            <person name="Chen B."/>
            <person name="An X."/>
            <person name="Mi Z."/>
            <person name="Chen J."/>
            <person name="Tong Y."/>
        </authorList>
    </citation>
    <scope>NUCLEOTIDE SEQUENCE [LARGE SCALE GENOMIC DNA]</scope>
</reference>
<dbReference type="PROSITE" id="PS00075">
    <property type="entry name" value="DHFR_1"/>
    <property type="match status" value="1"/>
</dbReference>
<dbReference type="EMBL" id="HM071924">
    <property type="protein sequence ID" value="ADI55551.1"/>
    <property type="molecule type" value="Genomic_DNA"/>
</dbReference>
<dbReference type="EC" id="1.5.1.3" evidence="1"/>
<dbReference type="InterPro" id="IPR024072">
    <property type="entry name" value="DHFR-like_dom_sf"/>
</dbReference>
<dbReference type="GeneID" id="9384522"/>